<dbReference type="InterPro" id="IPR050267">
    <property type="entry name" value="Anti-sigma-factor_SerPK"/>
</dbReference>
<dbReference type="PANTHER" id="PTHR35526">
    <property type="entry name" value="ANTI-SIGMA-F FACTOR RSBW-RELATED"/>
    <property type="match status" value="1"/>
</dbReference>
<dbReference type="EMBL" id="JAUTXY010000001">
    <property type="protein sequence ID" value="MEE2056704.1"/>
    <property type="molecule type" value="Genomic_DNA"/>
</dbReference>
<keyword evidence="1" id="KW-0723">Serine/threonine-protein kinase</keyword>
<evidence type="ECO:0000313" key="3">
    <source>
        <dbReference type="EMBL" id="MEE2056704.1"/>
    </source>
</evidence>
<dbReference type="SUPFAM" id="SSF55874">
    <property type="entry name" value="ATPase domain of HSP90 chaperone/DNA topoisomerase II/histidine kinase"/>
    <property type="match status" value="1"/>
</dbReference>
<organism evidence="3 4">
    <name type="scientific">Rhodococcus artemisiae</name>
    <dbReference type="NCBI Taxonomy" id="714159"/>
    <lineage>
        <taxon>Bacteria</taxon>
        <taxon>Bacillati</taxon>
        <taxon>Actinomycetota</taxon>
        <taxon>Actinomycetes</taxon>
        <taxon>Mycobacteriales</taxon>
        <taxon>Nocardiaceae</taxon>
        <taxon>Rhodococcus</taxon>
    </lineage>
</organism>
<sequence length="143" mass="15695">MPTHISGSASFASGGIFFHGVRADPSDIADIRRSMQQWLGNLHLGPEHEQDVVLASYEALANAVEHAYAANDPQATVDLEAVYRPSDRHLEVTVSDHGRWRDVMDRTGYGSRGHGLTLMRSLSTEMVVTPGLDGTHVAMRWSL</sequence>
<dbReference type="InterPro" id="IPR003594">
    <property type="entry name" value="HATPase_dom"/>
</dbReference>
<name>A0ABU7L592_9NOCA</name>
<feature type="domain" description="Histidine kinase/HSP90-like ATPase" evidence="2">
    <location>
        <begin position="22"/>
        <end position="141"/>
    </location>
</feature>
<accession>A0ABU7L592</accession>
<gene>
    <name evidence="3" type="ORF">Q7514_04100</name>
</gene>
<evidence type="ECO:0000313" key="4">
    <source>
        <dbReference type="Proteomes" id="UP001336020"/>
    </source>
</evidence>
<comment type="caution">
    <text evidence="3">The sequence shown here is derived from an EMBL/GenBank/DDBJ whole genome shotgun (WGS) entry which is preliminary data.</text>
</comment>
<dbReference type="InterPro" id="IPR036890">
    <property type="entry name" value="HATPase_C_sf"/>
</dbReference>
<evidence type="ECO:0000256" key="1">
    <source>
        <dbReference type="ARBA" id="ARBA00022527"/>
    </source>
</evidence>
<keyword evidence="3" id="KW-0547">Nucleotide-binding</keyword>
<dbReference type="Proteomes" id="UP001336020">
    <property type="component" value="Unassembled WGS sequence"/>
</dbReference>
<dbReference type="Pfam" id="PF13581">
    <property type="entry name" value="HATPase_c_2"/>
    <property type="match status" value="1"/>
</dbReference>
<dbReference type="GO" id="GO:0004673">
    <property type="term" value="F:protein histidine kinase activity"/>
    <property type="evidence" value="ECO:0007669"/>
    <property type="project" value="UniProtKB-EC"/>
</dbReference>
<proteinExistence type="predicted"/>
<evidence type="ECO:0000259" key="2">
    <source>
        <dbReference type="Pfam" id="PF13581"/>
    </source>
</evidence>
<keyword evidence="1" id="KW-0418">Kinase</keyword>
<reference evidence="3 4" key="1">
    <citation type="submission" date="2023-07" db="EMBL/GenBank/DDBJ databases">
        <authorList>
            <person name="Girao M."/>
            <person name="Carvalho M.F."/>
        </authorList>
    </citation>
    <scope>NUCLEOTIDE SEQUENCE [LARGE SCALE GENOMIC DNA]</scope>
    <source>
        <strain evidence="3 4">YIM65754</strain>
    </source>
</reference>
<dbReference type="PANTHER" id="PTHR35526:SF3">
    <property type="entry name" value="ANTI-SIGMA-F FACTOR RSBW"/>
    <property type="match status" value="1"/>
</dbReference>
<protein>
    <submittedName>
        <fullName evidence="3">ATP-binding protein</fullName>
        <ecNumber evidence="3">2.7.13.3</ecNumber>
    </submittedName>
</protein>
<keyword evidence="3" id="KW-0067">ATP-binding</keyword>
<dbReference type="EC" id="2.7.13.3" evidence="3"/>
<keyword evidence="3" id="KW-0808">Transferase</keyword>
<dbReference type="GO" id="GO:0005524">
    <property type="term" value="F:ATP binding"/>
    <property type="evidence" value="ECO:0007669"/>
    <property type="project" value="UniProtKB-KW"/>
</dbReference>
<keyword evidence="4" id="KW-1185">Reference proteome</keyword>
<dbReference type="RefSeq" id="WP_330131938.1">
    <property type="nucleotide sequence ID" value="NZ_JAUTXY010000001.1"/>
</dbReference>
<dbReference type="CDD" id="cd16936">
    <property type="entry name" value="HATPase_RsbW-like"/>
    <property type="match status" value="1"/>
</dbReference>
<dbReference type="Gene3D" id="3.30.565.10">
    <property type="entry name" value="Histidine kinase-like ATPase, C-terminal domain"/>
    <property type="match status" value="1"/>
</dbReference>